<comment type="caution">
    <text evidence="1">The sequence shown here is derived from an EMBL/GenBank/DDBJ whole genome shotgun (WGS) entry which is preliminary data.</text>
</comment>
<dbReference type="EMBL" id="BGPR01009489">
    <property type="protein sequence ID" value="GBN40343.1"/>
    <property type="molecule type" value="Genomic_DNA"/>
</dbReference>
<dbReference type="Proteomes" id="UP000499080">
    <property type="component" value="Unassembled WGS sequence"/>
</dbReference>
<keyword evidence="2" id="KW-1185">Reference proteome</keyword>
<reference evidence="1 2" key="1">
    <citation type="journal article" date="2019" name="Sci. Rep.">
        <title>Orb-weaving spider Araneus ventricosus genome elucidates the spidroin gene catalogue.</title>
        <authorList>
            <person name="Kono N."/>
            <person name="Nakamura H."/>
            <person name="Ohtoshi R."/>
            <person name="Moran D.A.P."/>
            <person name="Shinohara A."/>
            <person name="Yoshida Y."/>
            <person name="Fujiwara M."/>
            <person name="Mori M."/>
            <person name="Tomita M."/>
            <person name="Arakawa K."/>
        </authorList>
    </citation>
    <scope>NUCLEOTIDE SEQUENCE [LARGE SCALE GENOMIC DNA]</scope>
</reference>
<organism evidence="1 2">
    <name type="scientific">Araneus ventricosus</name>
    <name type="common">Orbweaver spider</name>
    <name type="synonym">Epeira ventricosa</name>
    <dbReference type="NCBI Taxonomy" id="182803"/>
    <lineage>
        <taxon>Eukaryota</taxon>
        <taxon>Metazoa</taxon>
        <taxon>Ecdysozoa</taxon>
        <taxon>Arthropoda</taxon>
        <taxon>Chelicerata</taxon>
        <taxon>Arachnida</taxon>
        <taxon>Araneae</taxon>
        <taxon>Araneomorphae</taxon>
        <taxon>Entelegynae</taxon>
        <taxon>Araneoidea</taxon>
        <taxon>Araneidae</taxon>
        <taxon>Araneus</taxon>
    </lineage>
</organism>
<name>A0A4Y2NNJ5_ARAVE</name>
<evidence type="ECO:0000313" key="2">
    <source>
        <dbReference type="Proteomes" id="UP000499080"/>
    </source>
</evidence>
<gene>
    <name evidence="1" type="ORF">AVEN_272672_1</name>
</gene>
<evidence type="ECO:0000313" key="1">
    <source>
        <dbReference type="EMBL" id="GBN40343.1"/>
    </source>
</evidence>
<protein>
    <submittedName>
        <fullName evidence="1">Uncharacterized protein</fullName>
    </submittedName>
</protein>
<proteinExistence type="predicted"/>
<dbReference type="AlphaFoldDB" id="A0A4Y2NNJ5"/>
<sequence length="104" mass="11809">MLSIKTVLKVPCLRWRAHVKLLRMTPAVILLVVMARYLRLHTNLSSPARLCVLFCLTPFKLDFPSVQKCGWGCGVRSVAKITEALLQFYCPDRKPTLKSPILLD</sequence>
<accession>A0A4Y2NNJ5</accession>